<dbReference type="PANTHER" id="PTHR11937">
    <property type="entry name" value="ACTIN"/>
    <property type="match status" value="1"/>
</dbReference>
<protein>
    <submittedName>
        <fullName evidence="3">Uncharacterized protein</fullName>
    </submittedName>
</protein>
<feature type="region of interest" description="Disordered" evidence="2">
    <location>
        <begin position="1281"/>
        <end position="1316"/>
    </location>
</feature>
<evidence type="ECO:0000313" key="4">
    <source>
        <dbReference type="Proteomes" id="UP000308199"/>
    </source>
</evidence>
<comment type="similarity">
    <text evidence="1">Belongs to the actin family.</text>
</comment>
<feature type="compositionally biased region" description="Low complexity" evidence="2">
    <location>
        <begin position="587"/>
        <end position="604"/>
    </location>
</feature>
<organism evidence="3 4">
    <name type="scientific">Phellinidium pouzarii</name>
    <dbReference type="NCBI Taxonomy" id="167371"/>
    <lineage>
        <taxon>Eukaryota</taxon>
        <taxon>Fungi</taxon>
        <taxon>Dikarya</taxon>
        <taxon>Basidiomycota</taxon>
        <taxon>Agaricomycotina</taxon>
        <taxon>Agaricomycetes</taxon>
        <taxon>Hymenochaetales</taxon>
        <taxon>Hymenochaetaceae</taxon>
        <taxon>Phellinidium</taxon>
    </lineage>
</organism>
<reference evidence="3 4" key="1">
    <citation type="submission" date="2019-02" db="EMBL/GenBank/DDBJ databases">
        <title>Genome sequencing of the rare red list fungi Phellinidium pouzarii.</title>
        <authorList>
            <person name="Buettner E."/>
            <person name="Kellner H."/>
        </authorList>
    </citation>
    <scope>NUCLEOTIDE SEQUENCE [LARGE SCALE GENOMIC DNA]</scope>
    <source>
        <strain evidence="3 4">DSM 108285</strain>
    </source>
</reference>
<keyword evidence="4" id="KW-1185">Reference proteome</keyword>
<name>A0A4S4LIR3_9AGAM</name>
<dbReference type="Pfam" id="PF00022">
    <property type="entry name" value="Actin"/>
    <property type="match status" value="2"/>
</dbReference>
<dbReference type="OrthoDB" id="5572108at2759"/>
<dbReference type="SMART" id="SM00268">
    <property type="entry name" value="ACTIN"/>
    <property type="match status" value="1"/>
</dbReference>
<evidence type="ECO:0000256" key="2">
    <source>
        <dbReference type="SAM" id="MobiDB-lite"/>
    </source>
</evidence>
<sequence>MSQNLSLPPPIRDPASGKTYVAIRAPPFIFSHEAAGTTISRSSKINTVPGYVYVERNIASSPGRVFTVERSELPNEKPSIDEWMVNHCSAQPPPGHIPWTSEVKLISPVFSNTTQARFQHNTTSSSPIVTHASSSTFEIPSFESGNNILNGSLPSTCSSVWSADVSPPPISTASFQRPISSPSPIACQSILHPSAKGRRYTTCLPDLHSRREALVFERRLTLEKRGKIEDLDAFFSKGLQKMDSTMQHLDEEKVKLEPPSLVLSTSTAVLPLSLESCVDLINVTPPLAVRRGKSIPVALKLDSAHVADSLEYPEVPTAFRGSPAASESFPDVPSYPPLILDSKMTTEQMISSLRFQVKSFLPKRPPLVSAFTDQCADAEKWLEDELASDGDDSEPMDCFTTQAKLDDTSYVENPDWLLAVSTPADSMHQASPKHKNLSGNRVVELPLNSLKSWNAKPRPWNSILSDNVRPALKTGAEKKVRFSHSPPLIIPRNIIGASERKSPRPTAAVGKDVDASPTKRKPPPLVNSIRTPVTRNQYPPTPIKASSLAHKPSPRKPTRQVPMTPCPASPASYMSDKAKLTGRVRSLTTGPTTVNTTLSTPPSLQRRTSELAPPLTSPLGPSGTDNVNADSDLPKRAAHSVDLVSKESLTQALKVAGITFAKRRNPESDKENENHRDSKLVGLVAREAAHHQKKHKDGRTRSLPFQSMLSRFRDSPYDKPLEEMPRGIPNAKKDDLGMRYTTFHVPMLTNPKLTASSYQRSDSQTVWARNATRASKAREDVGAPEGRRGAKVLVIHPGSRWLRIGRAADVVPVSIPHVIARRVRDPPAAPPSSVHNISRPRMRRHTSDAGPADARKDDEYAVTVASDDPASGVFWLLRVDAKIAAITMSLRDRMRFYKLRVVPNASRAAMLFNEQMEGEETKSTDIPQQAPPQDEILVGERVFELSHPPHLEGYTVKWPVYAGRFNTRNYSSHQNMLGDIEEIWKTVIRENLDIDPSTLKEYSVVLVIPDLWERFYVRELVHMLLISMGVKQVVCQQESLAATYGAGISNACVIDLGAVKTSVACVDDGLVLSDTRMSLSLGGDDVTEFLAVLLDRISFPYKEMDLTRLHDWAVMEDIKCRICTLNESDVALNLYDFWVRHPRKNPVKYGLRAYDEVILAPMVTFEPRVVEFDKKREGLRQASHPDITDELVEFVQDQLTSAMLISTQHLIPQVPPPIPGAIPTSAPASGAVTPQHVEVSGSNTKAGGDKTPVVASGVLKKSDSQLEINDVNTVDVEITNITESQPSTQDTQTPSSNQSTHSNAATPTQQIQSQDQTLTPAPLTIVSNASAIAVGSALPVTTPVPPSANVQSAYIGGYPIDVPFEASKLPLDVAIFNSARAAGGDDRIRKYLQGVLIVGGGALTPGMAHALESRLQAIATPLVANMEKVMIIPSPKDVDPRMMVWKGAAVLGKMDSVSDLWVTAADWSALYAEALLMLGY</sequence>
<feature type="region of interest" description="Disordered" evidence="2">
    <location>
        <begin position="498"/>
        <end position="574"/>
    </location>
</feature>
<accession>A0A4S4LIR3</accession>
<dbReference type="EMBL" id="SGPK01000007">
    <property type="protein sequence ID" value="THH11839.1"/>
    <property type="molecule type" value="Genomic_DNA"/>
</dbReference>
<feature type="region of interest" description="Disordered" evidence="2">
    <location>
        <begin position="824"/>
        <end position="855"/>
    </location>
</feature>
<evidence type="ECO:0000256" key="1">
    <source>
        <dbReference type="RuleBase" id="RU000487"/>
    </source>
</evidence>
<dbReference type="InterPro" id="IPR004000">
    <property type="entry name" value="Actin"/>
</dbReference>
<dbReference type="Gene3D" id="3.30.420.40">
    <property type="match status" value="2"/>
</dbReference>
<dbReference type="Gene3D" id="3.90.640.10">
    <property type="entry name" value="Actin, Chain A, domain 4"/>
    <property type="match status" value="1"/>
</dbReference>
<dbReference type="Proteomes" id="UP000308199">
    <property type="component" value="Unassembled WGS sequence"/>
</dbReference>
<feature type="region of interest" description="Disordered" evidence="2">
    <location>
        <begin position="587"/>
        <end position="626"/>
    </location>
</feature>
<proteinExistence type="inferred from homology"/>
<dbReference type="InterPro" id="IPR043129">
    <property type="entry name" value="ATPase_NBD"/>
</dbReference>
<dbReference type="CDD" id="cd10206">
    <property type="entry name" value="ASKHA_NBD_Arp8-like"/>
    <property type="match status" value="1"/>
</dbReference>
<gene>
    <name evidence="3" type="ORF">EW145_g366</name>
</gene>
<feature type="compositionally biased region" description="Polar residues" evidence="2">
    <location>
        <begin position="528"/>
        <end position="538"/>
    </location>
</feature>
<feature type="region of interest" description="Disordered" evidence="2">
    <location>
        <begin position="1224"/>
        <end position="1252"/>
    </location>
</feature>
<dbReference type="SUPFAM" id="SSF53067">
    <property type="entry name" value="Actin-like ATPase domain"/>
    <property type="match status" value="2"/>
</dbReference>
<comment type="caution">
    <text evidence="3">The sequence shown here is derived from an EMBL/GenBank/DDBJ whole genome shotgun (WGS) entry which is preliminary data.</text>
</comment>
<evidence type="ECO:0000313" key="3">
    <source>
        <dbReference type="EMBL" id="THH11839.1"/>
    </source>
</evidence>